<evidence type="ECO:0000256" key="1">
    <source>
        <dbReference type="SAM" id="MobiDB-lite"/>
    </source>
</evidence>
<evidence type="ECO:0000313" key="2">
    <source>
        <dbReference type="EMBL" id="MFD1428131.1"/>
    </source>
</evidence>
<dbReference type="Proteomes" id="UP001597282">
    <property type="component" value="Unassembled WGS sequence"/>
</dbReference>
<reference evidence="3" key="1">
    <citation type="journal article" date="2019" name="Int. J. Syst. Evol. Microbiol.">
        <title>The Global Catalogue of Microorganisms (GCM) 10K type strain sequencing project: providing services to taxonomists for standard genome sequencing and annotation.</title>
        <authorList>
            <consortium name="The Broad Institute Genomics Platform"/>
            <consortium name="The Broad Institute Genome Sequencing Center for Infectious Disease"/>
            <person name="Wu L."/>
            <person name="Ma J."/>
        </authorList>
    </citation>
    <scope>NUCLEOTIDE SEQUENCE [LARGE SCALE GENOMIC DNA]</scope>
    <source>
        <strain evidence="3">S1</strain>
    </source>
</reference>
<protein>
    <recommendedName>
        <fullName evidence="4">Small acid-soluble spore protein P (Minor)</fullName>
    </recommendedName>
</protein>
<accession>A0ABW4CEZ1</accession>
<name>A0ABW4CEZ1_9BACL</name>
<organism evidence="2 3">
    <name type="scientific">Kroppenstedtia sanguinis</name>
    <dbReference type="NCBI Taxonomy" id="1380684"/>
    <lineage>
        <taxon>Bacteria</taxon>
        <taxon>Bacillati</taxon>
        <taxon>Bacillota</taxon>
        <taxon>Bacilli</taxon>
        <taxon>Bacillales</taxon>
        <taxon>Thermoactinomycetaceae</taxon>
        <taxon>Kroppenstedtia</taxon>
    </lineage>
</organism>
<proteinExistence type="predicted"/>
<comment type="caution">
    <text evidence="2">The sequence shown here is derived from an EMBL/GenBank/DDBJ whole genome shotgun (WGS) entry which is preliminary data.</text>
</comment>
<feature type="compositionally biased region" description="Basic and acidic residues" evidence="1">
    <location>
        <begin position="16"/>
        <end position="26"/>
    </location>
</feature>
<evidence type="ECO:0000313" key="3">
    <source>
        <dbReference type="Proteomes" id="UP001597282"/>
    </source>
</evidence>
<feature type="compositionally biased region" description="Basic residues" evidence="1">
    <location>
        <begin position="1"/>
        <end position="11"/>
    </location>
</feature>
<sequence>MSKNHQLKKNAMKGPGRPDVRSESNPHRLKGLPATSTPSPPRKRAAMSRDGPLRYR</sequence>
<feature type="region of interest" description="Disordered" evidence="1">
    <location>
        <begin position="1"/>
        <end position="56"/>
    </location>
</feature>
<evidence type="ECO:0008006" key="4">
    <source>
        <dbReference type="Google" id="ProtNLM"/>
    </source>
</evidence>
<gene>
    <name evidence="2" type="ORF">ACFQ4Y_14580</name>
</gene>
<keyword evidence="3" id="KW-1185">Reference proteome</keyword>
<dbReference type="EMBL" id="JBHTNU010000018">
    <property type="protein sequence ID" value="MFD1428131.1"/>
    <property type="molecule type" value="Genomic_DNA"/>
</dbReference>